<dbReference type="Proteomes" id="UP001500542">
    <property type="component" value="Unassembled WGS sequence"/>
</dbReference>
<dbReference type="RefSeq" id="WP_343983274.1">
    <property type="nucleotide sequence ID" value="NZ_BAAAHK010000024.1"/>
</dbReference>
<gene>
    <name evidence="4" type="ORF">GCM10009554_79740</name>
</gene>
<comment type="caution">
    <text evidence="4">The sequence shown here is derived from an EMBL/GenBank/DDBJ whole genome shotgun (WGS) entry which is preliminary data.</text>
</comment>
<organism evidence="4 5">
    <name type="scientific">Kribbella koreensis</name>
    <dbReference type="NCBI Taxonomy" id="57909"/>
    <lineage>
        <taxon>Bacteria</taxon>
        <taxon>Bacillati</taxon>
        <taxon>Actinomycetota</taxon>
        <taxon>Actinomycetes</taxon>
        <taxon>Propionibacteriales</taxon>
        <taxon>Kribbellaceae</taxon>
        <taxon>Kribbella</taxon>
    </lineage>
</organism>
<proteinExistence type="predicted"/>
<name>A0ABN1RRI9_9ACTN</name>
<dbReference type="InterPro" id="IPR025403">
    <property type="entry name" value="TgpA-like_C"/>
</dbReference>
<evidence type="ECO:0000256" key="1">
    <source>
        <dbReference type="SAM" id="MobiDB-lite"/>
    </source>
</evidence>
<sequence>MQPSRRSALAVAVVLMLGVAAVALVVLASAGGSVRPYSESTASAAPRELPTITPPTGNPQQQGSAPPRPEIKPVKQPAWIQFLWQAIFYTAVTILVLLLIRALYRMMTHVELPTPERSGEAWERMKVDRLAEAVESGLAAVDSGTATDGVIACWVALERAAASAGVGRLDSETPAEFVVRVLGVGGISEPELLRLAQLYREARYSTHGSTEEARVQARGALVRLRDELAAAIARRKPAEPAEAGSEGSGVAAP</sequence>
<evidence type="ECO:0000313" key="4">
    <source>
        <dbReference type="EMBL" id="GAA0962250.1"/>
    </source>
</evidence>
<evidence type="ECO:0000313" key="5">
    <source>
        <dbReference type="Proteomes" id="UP001500542"/>
    </source>
</evidence>
<feature type="transmembrane region" description="Helical" evidence="2">
    <location>
        <begin position="82"/>
        <end position="104"/>
    </location>
</feature>
<feature type="domain" description="Protein-glutamine gamma-glutamyltransferase-like C-terminal" evidence="3">
    <location>
        <begin position="153"/>
        <end position="221"/>
    </location>
</feature>
<evidence type="ECO:0000256" key="2">
    <source>
        <dbReference type="SAM" id="Phobius"/>
    </source>
</evidence>
<dbReference type="EMBL" id="BAAAHK010000024">
    <property type="protein sequence ID" value="GAA0962250.1"/>
    <property type="molecule type" value="Genomic_DNA"/>
</dbReference>
<dbReference type="Pfam" id="PF13559">
    <property type="entry name" value="DUF4129"/>
    <property type="match status" value="1"/>
</dbReference>
<feature type="region of interest" description="Disordered" evidence="1">
    <location>
        <begin position="34"/>
        <end position="70"/>
    </location>
</feature>
<keyword evidence="2" id="KW-1133">Transmembrane helix</keyword>
<reference evidence="4 5" key="1">
    <citation type="journal article" date="2019" name="Int. J. Syst. Evol. Microbiol.">
        <title>The Global Catalogue of Microorganisms (GCM) 10K type strain sequencing project: providing services to taxonomists for standard genome sequencing and annotation.</title>
        <authorList>
            <consortium name="The Broad Institute Genomics Platform"/>
            <consortium name="The Broad Institute Genome Sequencing Center for Infectious Disease"/>
            <person name="Wu L."/>
            <person name="Ma J."/>
        </authorList>
    </citation>
    <scope>NUCLEOTIDE SEQUENCE [LARGE SCALE GENOMIC DNA]</scope>
    <source>
        <strain evidence="4 5">JCM 10977</strain>
    </source>
</reference>
<protein>
    <recommendedName>
        <fullName evidence="3">Protein-glutamine gamma-glutamyltransferase-like C-terminal domain-containing protein</fullName>
    </recommendedName>
</protein>
<accession>A0ABN1RRI9</accession>
<keyword evidence="2" id="KW-0812">Transmembrane</keyword>
<keyword evidence="2" id="KW-0472">Membrane</keyword>
<evidence type="ECO:0000259" key="3">
    <source>
        <dbReference type="Pfam" id="PF13559"/>
    </source>
</evidence>
<keyword evidence="5" id="KW-1185">Reference proteome</keyword>